<evidence type="ECO:0000313" key="1">
    <source>
        <dbReference type="EMBL" id="KAF6088329.1"/>
    </source>
</evidence>
<evidence type="ECO:0000313" key="2">
    <source>
        <dbReference type="Proteomes" id="UP000664940"/>
    </source>
</evidence>
<gene>
    <name evidence="1" type="ORF">HJG60_008181</name>
</gene>
<dbReference type="EMBL" id="JABVXQ010000010">
    <property type="protein sequence ID" value="KAF6088329.1"/>
    <property type="molecule type" value="Genomic_DNA"/>
</dbReference>
<sequence>MGAAKTIGTASGASPTGRLSAQKLLWEAGPAQDAWTSRGLSLSSPICTMVQNRSVLPALALGSKHSLRSGNSSHLGTLSDLCPCDPGLPLSLDCVSLPLRAPLTMPVLQNSCQAPLAETALLPVQEVSASGDTELGLCRNSSISGESLALLG</sequence>
<dbReference type="Proteomes" id="UP000664940">
    <property type="component" value="Unassembled WGS sequence"/>
</dbReference>
<reference evidence="1 2" key="1">
    <citation type="journal article" date="2020" name="Nature">
        <title>Six reference-quality genomes reveal evolution of bat adaptations.</title>
        <authorList>
            <person name="Jebb D."/>
            <person name="Huang Z."/>
            <person name="Pippel M."/>
            <person name="Hughes G.M."/>
            <person name="Lavrichenko K."/>
            <person name="Devanna P."/>
            <person name="Winkler S."/>
            <person name="Jermiin L.S."/>
            <person name="Skirmuntt E.C."/>
            <person name="Katzourakis A."/>
            <person name="Burkitt-Gray L."/>
            <person name="Ray D.A."/>
            <person name="Sullivan K.A.M."/>
            <person name="Roscito J.G."/>
            <person name="Kirilenko B.M."/>
            <person name="Davalos L.M."/>
            <person name="Corthals A.P."/>
            <person name="Power M.L."/>
            <person name="Jones G."/>
            <person name="Ransome R.D."/>
            <person name="Dechmann D.K.N."/>
            <person name="Locatelli A.G."/>
            <person name="Puechmaille S.J."/>
            <person name="Fedrigo O."/>
            <person name="Jarvis E.D."/>
            <person name="Hiller M."/>
            <person name="Vernes S.C."/>
            <person name="Myers E.W."/>
            <person name="Teeling E.C."/>
        </authorList>
    </citation>
    <scope>NUCLEOTIDE SEQUENCE [LARGE SCALE GENOMIC DNA]</scope>
    <source>
        <strain evidence="1">Bat1K_MPI-CBG_1</strain>
    </source>
</reference>
<dbReference type="AlphaFoldDB" id="A0A833Z6J6"/>
<comment type="caution">
    <text evidence="1">The sequence shown here is derived from an EMBL/GenBank/DDBJ whole genome shotgun (WGS) entry which is preliminary data.</text>
</comment>
<name>A0A833Z6J6_9CHIR</name>
<organism evidence="1 2">
    <name type="scientific">Phyllostomus discolor</name>
    <name type="common">pale spear-nosed bat</name>
    <dbReference type="NCBI Taxonomy" id="89673"/>
    <lineage>
        <taxon>Eukaryota</taxon>
        <taxon>Metazoa</taxon>
        <taxon>Chordata</taxon>
        <taxon>Craniata</taxon>
        <taxon>Vertebrata</taxon>
        <taxon>Euteleostomi</taxon>
        <taxon>Mammalia</taxon>
        <taxon>Eutheria</taxon>
        <taxon>Laurasiatheria</taxon>
        <taxon>Chiroptera</taxon>
        <taxon>Yangochiroptera</taxon>
        <taxon>Phyllostomidae</taxon>
        <taxon>Phyllostominae</taxon>
        <taxon>Phyllostomus</taxon>
    </lineage>
</organism>
<proteinExistence type="predicted"/>
<accession>A0A833Z6J6</accession>
<protein>
    <submittedName>
        <fullName evidence="1">Uncharacterized protein</fullName>
    </submittedName>
</protein>